<dbReference type="GO" id="GO:0005774">
    <property type="term" value="C:vacuolar membrane"/>
    <property type="evidence" value="ECO:0007669"/>
    <property type="project" value="UniProtKB-SubCell"/>
</dbReference>
<dbReference type="HOGENOM" id="CLU_070610_2_0_1"/>
<evidence type="ECO:0000313" key="12">
    <source>
        <dbReference type="Proteomes" id="UP000001996"/>
    </source>
</evidence>
<dbReference type="STRING" id="379508.A5E2R9"/>
<dbReference type="EMBL" id="CH981528">
    <property type="protein sequence ID" value="EDK45727.1"/>
    <property type="molecule type" value="Genomic_DNA"/>
</dbReference>
<dbReference type="PROSITE" id="PS50195">
    <property type="entry name" value="PX"/>
    <property type="match status" value="1"/>
</dbReference>
<dbReference type="AlphaFoldDB" id="A5E2R9"/>
<organism evidence="11 12">
    <name type="scientific">Lodderomyces elongisporus (strain ATCC 11503 / CBS 2605 / JCM 1781 / NBRC 1676 / NRRL YB-4239)</name>
    <name type="common">Yeast</name>
    <name type="synonym">Saccharomyces elongisporus</name>
    <dbReference type="NCBI Taxonomy" id="379508"/>
    <lineage>
        <taxon>Eukaryota</taxon>
        <taxon>Fungi</taxon>
        <taxon>Dikarya</taxon>
        <taxon>Ascomycota</taxon>
        <taxon>Saccharomycotina</taxon>
        <taxon>Pichiomycetes</taxon>
        <taxon>Debaryomycetaceae</taxon>
        <taxon>Candida/Lodderomyces clade</taxon>
        <taxon>Lodderomyces</taxon>
    </lineage>
</organism>
<dbReference type="GO" id="GO:0032266">
    <property type="term" value="F:phosphatidylinositol-3-phosphate binding"/>
    <property type="evidence" value="ECO:0007669"/>
    <property type="project" value="InterPro"/>
</dbReference>
<evidence type="ECO:0000256" key="8">
    <source>
        <dbReference type="ARBA" id="ARBA00033774"/>
    </source>
</evidence>
<keyword evidence="6" id="KW-0472">Membrane</keyword>
<evidence type="ECO:0000256" key="6">
    <source>
        <dbReference type="ARBA" id="ARBA00023136"/>
    </source>
</evidence>
<keyword evidence="12" id="KW-1185">Reference proteome</keyword>
<evidence type="ECO:0000256" key="4">
    <source>
        <dbReference type="ARBA" id="ARBA00022554"/>
    </source>
</evidence>
<dbReference type="VEuPathDB" id="FungiDB:LELG_03906"/>
<dbReference type="KEGG" id="lel:PVL30_004730"/>
<evidence type="ECO:0000256" key="9">
    <source>
        <dbReference type="ARBA" id="ARBA00033785"/>
    </source>
</evidence>
<comment type="function">
    <text evidence="7">Recruits the lipid transfer protein VPS13 to endosomal and vacuolar membranes.</text>
</comment>
<evidence type="ECO:0000259" key="10">
    <source>
        <dbReference type="PROSITE" id="PS50195"/>
    </source>
</evidence>
<dbReference type="OMA" id="QWFMTNV"/>
<comment type="similarity">
    <text evidence="3">Belongs to the YPT35 family.</text>
</comment>
<dbReference type="Pfam" id="PF00787">
    <property type="entry name" value="PX"/>
    <property type="match status" value="1"/>
</dbReference>
<dbReference type="PANTHER" id="PTHR10555:SF170">
    <property type="entry name" value="FI18122P1"/>
    <property type="match status" value="1"/>
</dbReference>
<dbReference type="InterPro" id="IPR001683">
    <property type="entry name" value="PX_dom"/>
</dbReference>
<evidence type="ECO:0000256" key="7">
    <source>
        <dbReference type="ARBA" id="ARBA00033728"/>
    </source>
</evidence>
<evidence type="ECO:0000313" key="11">
    <source>
        <dbReference type="EMBL" id="EDK45727.1"/>
    </source>
</evidence>
<protein>
    <recommendedName>
        <fullName evidence="8">Endosomal/vacuolar adapter protein YPT35</fullName>
    </recommendedName>
    <alternativeName>
        <fullName evidence="9">PX domain-containing protein YPT35</fullName>
    </alternativeName>
</protein>
<keyword evidence="4" id="KW-0926">Vacuole</keyword>
<dbReference type="GO" id="GO:0010008">
    <property type="term" value="C:endosome membrane"/>
    <property type="evidence" value="ECO:0007669"/>
    <property type="project" value="UniProtKB-SubCell"/>
</dbReference>
<dbReference type="Proteomes" id="UP000001996">
    <property type="component" value="Unassembled WGS sequence"/>
</dbReference>
<evidence type="ECO:0000256" key="5">
    <source>
        <dbReference type="ARBA" id="ARBA00022753"/>
    </source>
</evidence>
<dbReference type="InterPro" id="IPR036871">
    <property type="entry name" value="PX_dom_sf"/>
</dbReference>
<feature type="domain" description="PX" evidence="10">
    <location>
        <begin position="48"/>
        <end position="165"/>
    </location>
</feature>
<evidence type="ECO:0000256" key="3">
    <source>
        <dbReference type="ARBA" id="ARBA00007426"/>
    </source>
</evidence>
<reference evidence="11 12" key="1">
    <citation type="journal article" date="2009" name="Nature">
        <title>Evolution of pathogenicity and sexual reproduction in eight Candida genomes.</title>
        <authorList>
            <person name="Butler G."/>
            <person name="Rasmussen M.D."/>
            <person name="Lin M.F."/>
            <person name="Santos M.A."/>
            <person name="Sakthikumar S."/>
            <person name="Munro C.A."/>
            <person name="Rheinbay E."/>
            <person name="Grabherr M."/>
            <person name="Forche A."/>
            <person name="Reedy J.L."/>
            <person name="Agrafioti I."/>
            <person name="Arnaud M.B."/>
            <person name="Bates S."/>
            <person name="Brown A.J."/>
            <person name="Brunke S."/>
            <person name="Costanzo M.C."/>
            <person name="Fitzpatrick D.A."/>
            <person name="de Groot P.W."/>
            <person name="Harris D."/>
            <person name="Hoyer L.L."/>
            <person name="Hube B."/>
            <person name="Klis F.M."/>
            <person name="Kodira C."/>
            <person name="Lennard N."/>
            <person name="Logue M.E."/>
            <person name="Martin R."/>
            <person name="Neiman A.M."/>
            <person name="Nikolaou E."/>
            <person name="Quail M.A."/>
            <person name="Quinn J."/>
            <person name="Santos M.C."/>
            <person name="Schmitzberger F.F."/>
            <person name="Sherlock G."/>
            <person name="Shah P."/>
            <person name="Silverstein K.A."/>
            <person name="Skrzypek M.S."/>
            <person name="Soll D."/>
            <person name="Staggs R."/>
            <person name="Stansfield I."/>
            <person name="Stumpf M.P."/>
            <person name="Sudbery P.E."/>
            <person name="Srikantha T."/>
            <person name="Zeng Q."/>
            <person name="Berman J."/>
            <person name="Berriman M."/>
            <person name="Heitman J."/>
            <person name="Gow N.A."/>
            <person name="Lorenz M.C."/>
            <person name="Birren B.W."/>
            <person name="Kellis M."/>
            <person name="Cuomo C.A."/>
        </authorList>
    </citation>
    <scope>NUCLEOTIDE SEQUENCE [LARGE SCALE GENOMIC DNA]</scope>
    <source>
        <strain evidence="12">ATCC 11503 / BCRC 21390 / CBS 2605 / JCM 1781 / NBRC 1676 / NRRL YB-4239</strain>
    </source>
</reference>
<dbReference type="Gene3D" id="3.30.1520.10">
    <property type="entry name" value="Phox-like domain"/>
    <property type="match status" value="1"/>
</dbReference>
<comment type="subcellular location">
    <subcellularLocation>
        <location evidence="2">Endosome membrane</location>
        <topology evidence="2">Peripheral membrane protein</topology>
    </subcellularLocation>
    <subcellularLocation>
        <location evidence="1">Vacuole membrane</location>
        <topology evidence="1">Peripheral membrane protein</topology>
    </subcellularLocation>
</comment>
<evidence type="ECO:0000256" key="1">
    <source>
        <dbReference type="ARBA" id="ARBA00004148"/>
    </source>
</evidence>
<dbReference type="SUPFAM" id="SSF64268">
    <property type="entry name" value="PX domain"/>
    <property type="match status" value="1"/>
</dbReference>
<dbReference type="SMART" id="SM00312">
    <property type="entry name" value="PX"/>
    <property type="match status" value="1"/>
</dbReference>
<accession>A5E2R9</accession>
<dbReference type="InterPro" id="IPR037917">
    <property type="entry name" value="Ypt35_PX"/>
</dbReference>
<dbReference type="eggNOG" id="ENOG502S8A5">
    <property type="taxonomic scope" value="Eukaryota"/>
</dbReference>
<dbReference type="InParanoid" id="A5E2R9"/>
<dbReference type="OrthoDB" id="10254720at2759"/>
<gene>
    <name evidence="11" type="ORF">LELG_03906</name>
</gene>
<dbReference type="PANTHER" id="PTHR10555">
    <property type="entry name" value="SORTING NEXIN"/>
    <property type="match status" value="1"/>
</dbReference>
<evidence type="ECO:0000256" key="2">
    <source>
        <dbReference type="ARBA" id="ARBA00004481"/>
    </source>
</evidence>
<dbReference type="CDD" id="cd07280">
    <property type="entry name" value="PX_YPT35"/>
    <property type="match status" value="1"/>
</dbReference>
<dbReference type="GeneID" id="5232241"/>
<sequence length="165" mass="19305">MPLDRPKRRERSASQLNNILPLPIELRDGETIESHTKNHISHITDVKIGDHHLVTGQGAWAFRGKLYVVWQIKITINDLSYSTVTIYKRYREILQLWADLKEYYSEDKEIVIPQPPPKDVISVDRVLMSNSWLEERRKSIQWFLSSVLLNPVMQKSPVVKQFVLS</sequence>
<name>A5E2R9_LODEL</name>
<proteinExistence type="inferred from homology"/>
<keyword evidence="5" id="KW-0967">Endosome</keyword>